<organism evidence="2 3">
    <name type="scientific">Pycnoporus cinnabarinus</name>
    <name type="common">Cinnabar-red polypore</name>
    <name type="synonym">Trametes cinnabarina</name>
    <dbReference type="NCBI Taxonomy" id="5643"/>
    <lineage>
        <taxon>Eukaryota</taxon>
        <taxon>Fungi</taxon>
        <taxon>Dikarya</taxon>
        <taxon>Basidiomycota</taxon>
        <taxon>Agaricomycotina</taxon>
        <taxon>Agaricomycetes</taxon>
        <taxon>Polyporales</taxon>
        <taxon>Polyporaceae</taxon>
        <taxon>Trametes</taxon>
    </lineage>
</organism>
<dbReference type="GO" id="GO:0019441">
    <property type="term" value="P:L-tryptophan catabolic process to kynurenine"/>
    <property type="evidence" value="ECO:0007669"/>
    <property type="project" value="InterPro"/>
</dbReference>
<evidence type="ECO:0008006" key="4">
    <source>
        <dbReference type="Google" id="ProtNLM"/>
    </source>
</evidence>
<evidence type="ECO:0000313" key="2">
    <source>
        <dbReference type="EMBL" id="CDO72613.1"/>
    </source>
</evidence>
<accession>A0A060SJI5</accession>
<dbReference type="OrthoDB" id="7108654at2759"/>
<dbReference type="InterPro" id="IPR037175">
    <property type="entry name" value="KFase_sf"/>
</dbReference>
<comment type="caution">
    <text evidence="2">The sequence shown here is derived from an EMBL/GenBank/DDBJ whole genome shotgun (WGS) entry which is preliminary data.</text>
</comment>
<proteinExistence type="inferred from homology"/>
<dbReference type="HOGENOM" id="CLU_543074_0_0_1"/>
<dbReference type="Pfam" id="PF04199">
    <property type="entry name" value="Cyclase"/>
    <property type="match status" value="2"/>
</dbReference>
<comment type="similarity">
    <text evidence="1">Belongs to the Cyclase 1 superfamily.</text>
</comment>
<evidence type="ECO:0000313" key="3">
    <source>
        <dbReference type="Proteomes" id="UP000029665"/>
    </source>
</evidence>
<dbReference type="PANTHER" id="PTHR31118:SF12">
    <property type="entry name" value="CYCLASE-LIKE PROTEIN 2"/>
    <property type="match status" value="1"/>
</dbReference>
<gene>
    <name evidence="2" type="ORF">BN946_scf184985.g32</name>
</gene>
<dbReference type="Proteomes" id="UP000029665">
    <property type="component" value="Unassembled WGS sequence"/>
</dbReference>
<keyword evidence="3" id="KW-1185">Reference proteome</keyword>
<dbReference type="EMBL" id="CCBP010000115">
    <property type="protein sequence ID" value="CDO72613.1"/>
    <property type="molecule type" value="Genomic_DNA"/>
</dbReference>
<reference evidence="2" key="1">
    <citation type="submission" date="2014-01" db="EMBL/GenBank/DDBJ databases">
        <title>The genome of the white-rot fungus Pycnoporus cinnabarinus: a basidiomycete model with a versatile arsenal for lignocellulosic biomass breakdown.</title>
        <authorList>
            <person name="Levasseur A."/>
            <person name="Lomascolo A."/>
            <person name="Ruiz-Duenas F.J."/>
            <person name="Uzan E."/>
            <person name="Piumi F."/>
            <person name="Kues U."/>
            <person name="Ram A.F.J."/>
            <person name="Murat C."/>
            <person name="Haon M."/>
            <person name="Benoit I."/>
            <person name="Arfi Y."/>
            <person name="Chevret D."/>
            <person name="Drula E."/>
            <person name="Kwon M.J."/>
            <person name="Gouret P."/>
            <person name="Lesage-Meessen L."/>
            <person name="Lombard V."/>
            <person name="Mariette J."/>
            <person name="Noirot C."/>
            <person name="Park J."/>
            <person name="Patyshakuliyeva A."/>
            <person name="Wieneger R.A.B."/>
            <person name="Wosten H.A.B."/>
            <person name="Martin F."/>
            <person name="Coutinho P.M."/>
            <person name="de Vries R."/>
            <person name="Martinez A.T."/>
            <person name="Klopp C."/>
            <person name="Pontarotti P."/>
            <person name="Henrissat B."/>
            <person name="Record E."/>
        </authorList>
    </citation>
    <scope>NUCLEOTIDE SEQUENCE [LARGE SCALE GENOMIC DNA]</scope>
    <source>
        <strain evidence="2">BRFM137</strain>
    </source>
</reference>
<dbReference type="InterPro" id="IPR007325">
    <property type="entry name" value="KFase/CYL"/>
</dbReference>
<dbReference type="SUPFAM" id="SSF102198">
    <property type="entry name" value="Putative cyclase"/>
    <property type="match status" value="2"/>
</dbReference>
<protein>
    <recommendedName>
        <fullName evidence="4">Arylformamidase</fullName>
    </recommendedName>
</protein>
<dbReference type="Gene3D" id="3.50.30.50">
    <property type="entry name" value="Putative cyclase"/>
    <property type="match status" value="2"/>
</dbReference>
<dbReference type="AlphaFoldDB" id="A0A060SJI5"/>
<dbReference type="GO" id="GO:0004061">
    <property type="term" value="F:arylformamidase activity"/>
    <property type="evidence" value="ECO:0007669"/>
    <property type="project" value="InterPro"/>
</dbReference>
<sequence>MPSTFVDLSHTLDENVQVYPGDPTFSCCPVLNIKQDGWNVHNISMGTHTGTHVDAPYHFLAKGARIDDLPLSTFVGNVVVVDVTRKNAKEVITWEDISPHSDVIQRKAAQKHGVFVFLRTDWSQYWKSDAYLEHPFLARDAAQRLIDLGVKLIGVDALSPDETRVDGSTPDFGVHAVVLGAGAVLAENLTNLAEIQTGEWLVSLAPLKLKGCDGSPVRAFACNATSPIPTDVASALESALSSNASVLPLQLSDAYALALMLAAHELLLDSNLLVPADRSSETVIAGQAVVVYSRYINPPISQIDVHSCPALPACCATLNCAPISPMTSTSSQTIIDLTQPLVPGKVPACAGHPCYNASLNYSLAKGDFANVHALTLGTHTGTHIDAPYHFFMDGATVDQLDLSILSAVPAVVADLRAKTSHERIVWDDLTAAADEIQRSGARVLLLCTGWSRDWNTPNYSKHPFLDPDVARRLLDLDVQVIGLDTMSPDKVTEEEETADVHL</sequence>
<dbReference type="STRING" id="5643.A0A060SJI5"/>
<dbReference type="PANTHER" id="PTHR31118">
    <property type="entry name" value="CYCLASE-LIKE PROTEIN 2"/>
    <property type="match status" value="1"/>
</dbReference>
<name>A0A060SJI5_PYCCI</name>
<evidence type="ECO:0000256" key="1">
    <source>
        <dbReference type="ARBA" id="ARBA00007865"/>
    </source>
</evidence>